<dbReference type="Gene3D" id="1.20.920.10">
    <property type="entry name" value="Bromodomain-like"/>
    <property type="match status" value="1"/>
</dbReference>
<keyword evidence="4" id="KW-0378">Hydrolase</keyword>
<dbReference type="Gene3D" id="3.40.50.300">
    <property type="entry name" value="P-loop containing nucleotide triphosphate hydrolases"/>
    <property type="match status" value="1"/>
</dbReference>
<dbReference type="EMBL" id="CP056066">
    <property type="protein sequence ID" value="UKJ89172.1"/>
    <property type="molecule type" value="Genomic_DNA"/>
</dbReference>
<dbReference type="PROSITE" id="PS51194">
    <property type="entry name" value="HELICASE_CTER"/>
    <property type="match status" value="1"/>
</dbReference>
<dbReference type="InterPro" id="IPR049730">
    <property type="entry name" value="SNF2/RAD54-like_C"/>
</dbReference>
<feature type="compositionally biased region" description="Polar residues" evidence="11">
    <location>
        <begin position="280"/>
        <end position="290"/>
    </location>
</feature>
<evidence type="ECO:0000256" key="2">
    <source>
        <dbReference type="ARBA" id="ARBA00007025"/>
    </source>
</evidence>
<evidence type="ECO:0000256" key="4">
    <source>
        <dbReference type="ARBA" id="ARBA00022801"/>
    </source>
</evidence>
<feature type="compositionally biased region" description="Polar residues" evidence="11">
    <location>
        <begin position="503"/>
        <end position="512"/>
    </location>
</feature>
<dbReference type="PROSITE" id="PS51192">
    <property type="entry name" value="HELICASE_ATP_BIND_1"/>
    <property type="match status" value="1"/>
</dbReference>
<feature type="domain" description="Helicase C-terminal" evidence="14">
    <location>
        <begin position="1307"/>
        <end position="1466"/>
    </location>
</feature>
<dbReference type="InterPro" id="IPR036427">
    <property type="entry name" value="Bromodomain-like_sf"/>
</dbReference>
<dbReference type="CDD" id="cd18793">
    <property type="entry name" value="SF2_C_SNF"/>
    <property type="match status" value="1"/>
</dbReference>
<feature type="domain" description="Helicase ATP-binding" evidence="13">
    <location>
        <begin position="1008"/>
        <end position="1177"/>
    </location>
</feature>
<feature type="region of interest" description="Disordered" evidence="11">
    <location>
        <begin position="275"/>
        <end position="294"/>
    </location>
</feature>
<dbReference type="CDD" id="cd04369">
    <property type="entry name" value="Bromodomain"/>
    <property type="match status" value="1"/>
</dbReference>
<dbReference type="InterPro" id="IPR038718">
    <property type="entry name" value="SNF2-like_sf"/>
</dbReference>
<evidence type="ECO:0000256" key="8">
    <source>
        <dbReference type="ARBA" id="ARBA00023117"/>
    </source>
</evidence>
<evidence type="ECO:0000256" key="7">
    <source>
        <dbReference type="ARBA" id="ARBA00023054"/>
    </source>
</evidence>
<gene>
    <name evidence="15" type="ORF">MACJ_002420</name>
</gene>
<dbReference type="GO" id="GO:0004386">
    <property type="term" value="F:helicase activity"/>
    <property type="evidence" value="ECO:0007669"/>
    <property type="project" value="UniProtKB-KW"/>
</dbReference>
<evidence type="ECO:0000256" key="1">
    <source>
        <dbReference type="ARBA" id="ARBA00004123"/>
    </source>
</evidence>
<dbReference type="InterPro" id="IPR014001">
    <property type="entry name" value="Helicase_ATP-bd"/>
</dbReference>
<keyword evidence="5" id="KW-0347">Helicase</keyword>
<evidence type="ECO:0000259" key="14">
    <source>
        <dbReference type="PROSITE" id="PS51194"/>
    </source>
</evidence>
<feature type="compositionally biased region" description="Low complexity" evidence="11">
    <location>
        <begin position="514"/>
        <end position="536"/>
    </location>
</feature>
<feature type="compositionally biased region" description="Basic and acidic residues" evidence="11">
    <location>
        <begin position="110"/>
        <end position="126"/>
    </location>
</feature>
<evidence type="ECO:0000313" key="15">
    <source>
        <dbReference type="EMBL" id="UKJ89172.1"/>
    </source>
</evidence>
<dbReference type="PROSITE" id="PS50014">
    <property type="entry name" value="BROMODOMAIN_2"/>
    <property type="match status" value="1"/>
</dbReference>
<feature type="compositionally biased region" description="Polar residues" evidence="11">
    <location>
        <begin position="470"/>
        <end position="491"/>
    </location>
</feature>
<proteinExistence type="inferred from homology"/>
<evidence type="ECO:0000313" key="16">
    <source>
        <dbReference type="Proteomes" id="UP000244803"/>
    </source>
</evidence>
<dbReference type="GO" id="GO:0016787">
    <property type="term" value="F:hydrolase activity"/>
    <property type="evidence" value="ECO:0007669"/>
    <property type="project" value="UniProtKB-KW"/>
</dbReference>
<dbReference type="Pfam" id="PF00176">
    <property type="entry name" value="SNF2-rel_dom"/>
    <property type="match status" value="1"/>
</dbReference>
<dbReference type="GO" id="GO:0005634">
    <property type="term" value="C:nucleus"/>
    <property type="evidence" value="ECO:0007669"/>
    <property type="project" value="UniProtKB-SubCell"/>
</dbReference>
<name>A0A976M643_THEOR</name>
<keyword evidence="6" id="KW-0067">ATP-binding</keyword>
<keyword evidence="9" id="KW-0539">Nucleus</keyword>
<dbReference type="OrthoDB" id="5857104at2759"/>
<keyword evidence="7" id="KW-0175">Coiled coil</keyword>
<evidence type="ECO:0000256" key="3">
    <source>
        <dbReference type="ARBA" id="ARBA00022741"/>
    </source>
</evidence>
<feature type="compositionally biased region" description="Low complexity" evidence="11">
    <location>
        <begin position="800"/>
        <end position="810"/>
    </location>
</feature>
<organism evidence="15 16">
    <name type="scientific">Theileria orientalis</name>
    <dbReference type="NCBI Taxonomy" id="68886"/>
    <lineage>
        <taxon>Eukaryota</taxon>
        <taxon>Sar</taxon>
        <taxon>Alveolata</taxon>
        <taxon>Apicomplexa</taxon>
        <taxon>Aconoidasida</taxon>
        <taxon>Piroplasmida</taxon>
        <taxon>Theileriidae</taxon>
        <taxon>Theileria</taxon>
    </lineage>
</organism>
<dbReference type="PANTHER" id="PTHR10799">
    <property type="entry name" value="SNF2/RAD54 HELICASE FAMILY"/>
    <property type="match status" value="1"/>
</dbReference>
<dbReference type="SUPFAM" id="SSF52540">
    <property type="entry name" value="P-loop containing nucleoside triphosphate hydrolases"/>
    <property type="match status" value="2"/>
</dbReference>
<dbReference type="Gene3D" id="3.40.50.10810">
    <property type="entry name" value="Tandem AAA-ATPase domain"/>
    <property type="match status" value="1"/>
</dbReference>
<feature type="compositionally biased region" description="Acidic residues" evidence="11">
    <location>
        <begin position="451"/>
        <end position="466"/>
    </location>
</feature>
<evidence type="ECO:0000256" key="10">
    <source>
        <dbReference type="PROSITE-ProRule" id="PRU00035"/>
    </source>
</evidence>
<dbReference type="InterPro" id="IPR000330">
    <property type="entry name" value="SNF2_N"/>
</dbReference>
<dbReference type="InterPro" id="IPR001487">
    <property type="entry name" value="Bromodomain"/>
</dbReference>
<dbReference type="SMART" id="SM00490">
    <property type="entry name" value="HELICc"/>
    <property type="match status" value="1"/>
</dbReference>
<keyword evidence="8 10" id="KW-0103">Bromodomain</keyword>
<evidence type="ECO:0000259" key="12">
    <source>
        <dbReference type="PROSITE" id="PS50014"/>
    </source>
</evidence>
<feature type="compositionally biased region" description="Polar residues" evidence="11">
    <location>
        <begin position="538"/>
        <end position="550"/>
    </location>
</feature>
<dbReference type="InterPro" id="IPR001650">
    <property type="entry name" value="Helicase_C-like"/>
</dbReference>
<feature type="region of interest" description="Disordered" evidence="11">
    <location>
        <begin position="414"/>
        <end position="660"/>
    </location>
</feature>
<dbReference type="InterPro" id="IPR027417">
    <property type="entry name" value="P-loop_NTPase"/>
</dbReference>
<reference evidence="15" key="1">
    <citation type="submission" date="2022-07" db="EMBL/GenBank/DDBJ databases">
        <title>Evaluation of T. orientalis genome assembly methods using nanopore sequencing and analysis of variation between genomes.</title>
        <authorList>
            <person name="Yam J."/>
            <person name="Micallef M.L."/>
            <person name="Liu M."/>
            <person name="Djordjevic S.P."/>
            <person name="Bogema D.R."/>
            <person name="Jenkins C."/>
        </authorList>
    </citation>
    <scope>NUCLEOTIDE SEQUENCE</scope>
    <source>
        <strain evidence="15">Fish Creek</strain>
    </source>
</reference>
<feature type="region of interest" description="Disordered" evidence="11">
    <location>
        <begin position="302"/>
        <end position="345"/>
    </location>
</feature>
<feature type="region of interest" description="Disordered" evidence="11">
    <location>
        <begin position="736"/>
        <end position="829"/>
    </location>
</feature>
<evidence type="ECO:0000256" key="9">
    <source>
        <dbReference type="ARBA" id="ARBA00023242"/>
    </source>
</evidence>
<dbReference type="SUPFAM" id="SSF47370">
    <property type="entry name" value="Bromodomain"/>
    <property type="match status" value="1"/>
</dbReference>
<dbReference type="SMART" id="SM00297">
    <property type="entry name" value="BROMO"/>
    <property type="match status" value="1"/>
</dbReference>
<evidence type="ECO:0000256" key="11">
    <source>
        <dbReference type="SAM" id="MobiDB-lite"/>
    </source>
</evidence>
<feature type="region of interest" description="Disordered" evidence="11">
    <location>
        <begin position="100"/>
        <end position="130"/>
    </location>
</feature>
<feature type="compositionally biased region" description="Basic and acidic residues" evidence="11">
    <location>
        <begin position="1638"/>
        <end position="1668"/>
    </location>
</feature>
<comment type="subcellular location">
    <subcellularLocation>
        <location evidence="1">Nucleus</location>
    </subcellularLocation>
</comment>
<protein>
    <submittedName>
        <fullName evidence="15">Uncharacterized protein</fullName>
    </submittedName>
</protein>
<keyword evidence="3" id="KW-0547">Nucleotide-binding</keyword>
<feature type="region of interest" description="Disordered" evidence="11">
    <location>
        <begin position="370"/>
        <end position="390"/>
    </location>
</feature>
<comment type="similarity">
    <text evidence="2">Belongs to the SNF2/RAD54 helicase family.</text>
</comment>
<sequence>MDPNNYNDIVYSLYKLGNSGVNNQDVRYRQLMSALNTIRSKRGENVAEFTSLTGTGQNPFNSIQFNALLNQIDAYVNYITKALKVPKSLLHKCNPVNLLEGSEGEEEKDEVPKSEELNHEVTEDSHTGPVYDESELMEISDVFHRTNEFWGPGYFWLDYRDNLEQNKLSFFLGAITNVKTMTQYIIQNNNAILSGSTPASEEHNEHILRKFEQLFKDIGLYGYLLTFSTDEKVIRKLKILRERRRMRRLSQRRKNTDMGSEYIKYAQMAFKDPIRPLNREGSSTSKSQVALSVGQRRGVEGSVYGASMGTHGSEVHRSRANKHGNTEVDNSDDNKESDKMGNNAGFFSRKDKVKVDDMCDRDVVMSGEVEQKSYNQSKQSEHGKNVFQSDEYYDPYEESYSEHMEKYEGVETDESCCSEECDDDKMNEGMDYDYNEEDDDDYYDDYHYDSDELNELDDLEDGDDQGNEGSQEANTRGQMNDSKENMMTNGITGDRMSNGGDDNMNSTFNTMSKGFENGDGSESGSSSCSGSMEVGGVMTSNASGGVSNEGSDAGLSGLKRDNEGKVMTTDGRNSGNRGNDGRSCGERSPNMETTASASREPKRERSPRLSSTRSPSGVSRSEEYVEGSNTRSPRGKRKDTKQTGMNNGASAGSGSGMGKNMSTGLGMGGLNQGLGITAGFGMNIGMGGTIVATGMNMSVAGMGLATGIPTGFGTNMGPAFGTAMGSSMPLGKGPSVAMDGNKNTGTGKGASASKDRGSGTGVSGNTMSPKSSKLIIKNYQGSGTTENRANDPKKKRMTNGISVGSSGSGSRAHHAGQRVSPGEKHAGGREGLRLSLTIRKYDFEKLLMDILKLEKKINLLLLQKNVKSILNLTRLTNRMYADNMYSNENTRLEYKRNLMEHIKNTNQTHKEHHRMKRKFMQLANKFVYNKTFCNMADKEKANDNIRMTIQKDKRKIYLNVLATLEESKRQDARNEESSKIEENVYANMPSSIAGKLRNYQIQGLSWLVSLYNNKLNGILADEMGLGKTIQTIALIIYLKENKGISGPHIVLAPMSTLHSNWKNEFETWFPTCKVCMYEGSKEWRKSLRQKWYEGSKLTFDVLLTTDSFILKDRAFLKKVCWEYLIVDEAHRLKNPNSKLVKVLNQFFISNRRLLLTGTPLQNDLNELWSLLNFVKPQIFNDNNYYYQLFSLSLSSLVRRYDECVLFTEEEQQSIINSIHKVLKPFLLRREKLEVLEEVPRNDEFIVCCPMSGVQTRLYEFLVLKDTSQNRFLQLRKICNHPYLYANSSYPCDDMLISSCGKMCMLDLILSRLYEVNHRVLIFSQMTSMLDILEIYLSYRNYKYLRLDGSTTSEKRLERLNMFNKPNSEYFVFILSTKAGSLGINLQTADTVIIYDSDWNPQNDLQAQSRVHRIGQKNKVISLRLITPNTIEENILKSTGVKLNQNQVIIKSGTYQDQGETSDEDEQLKSVFNLRNEYTEEYGIRCVELLNRILARSDSDAVAFRFVAYKNFIMNPFPLVKHRVVPPFLLKTISANKRFQLTDGDKMRMNLDKNTWANLCDDYNIYAVKPTEQCRLNYLTNIESSKVTVEDKNRFGSDVFKHIITNLSIDYPVEYLTEVSEDLNADMFKWLVDEDKVEKKERVESGKQGEKKVNETKTPDSKLETKEDESTPESKSVDSKGSDSKEVKKEKQVEIKVHDVKGVGERRRMLINKAIREEVTKVMNGKVYHEFNDLPNKSQIKDYYDKISNPISLREILTLSKENKYNSISEFKGKLQLLTANAKAYNGGESPLFHKSLNLTHVLSSRVSYRVMLNLIKVKSETKAAIIDNLLSKYFI</sequence>
<dbReference type="GO" id="GO:0005524">
    <property type="term" value="F:ATP binding"/>
    <property type="evidence" value="ECO:0007669"/>
    <property type="project" value="UniProtKB-KW"/>
</dbReference>
<feature type="compositionally biased region" description="Acidic residues" evidence="11">
    <location>
        <begin position="414"/>
        <end position="443"/>
    </location>
</feature>
<feature type="compositionally biased region" description="Low complexity" evidence="11">
    <location>
        <begin position="608"/>
        <end position="619"/>
    </location>
</feature>
<evidence type="ECO:0000259" key="13">
    <source>
        <dbReference type="PROSITE" id="PS51192"/>
    </source>
</evidence>
<dbReference type="Pfam" id="PF00439">
    <property type="entry name" value="Bromodomain"/>
    <property type="match status" value="1"/>
</dbReference>
<evidence type="ECO:0000256" key="5">
    <source>
        <dbReference type="ARBA" id="ARBA00022806"/>
    </source>
</evidence>
<dbReference type="SMART" id="SM00487">
    <property type="entry name" value="DEXDc"/>
    <property type="match status" value="1"/>
</dbReference>
<dbReference type="Proteomes" id="UP000244803">
    <property type="component" value="Chromosome 3"/>
</dbReference>
<feature type="region of interest" description="Disordered" evidence="11">
    <location>
        <begin position="1638"/>
        <end position="1690"/>
    </location>
</feature>
<feature type="compositionally biased region" description="Basic and acidic residues" evidence="11">
    <location>
        <begin position="1674"/>
        <end position="1690"/>
    </location>
</feature>
<dbReference type="Pfam" id="PF00271">
    <property type="entry name" value="Helicase_C"/>
    <property type="match status" value="1"/>
</dbReference>
<accession>A0A976M643</accession>
<dbReference type="FunFam" id="3.40.50.10810:FF:000015">
    <property type="entry name" value="lymphoid-specific helicase isoform X1"/>
    <property type="match status" value="1"/>
</dbReference>
<feature type="domain" description="Bromo" evidence="12">
    <location>
        <begin position="1722"/>
        <end position="1792"/>
    </location>
</feature>
<evidence type="ECO:0000256" key="6">
    <source>
        <dbReference type="ARBA" id="ARBA00022840"/>
    </source>
</evidence>